<dbReference type="GO" id="GO:0004049">
    <property type="term" value="F:anthranilate synthase activity"/>
    <property type="evidence" value="ECO:0007669"/>
    <property type="project" value="TreeGrafter"/>
</dbReference>
<dbReference type="PRINTS" id="PR00096">
    <property type="entry name" value="GATASE"/>
</dbReference>
<protein>
    <submittedName>
        <fullName evidence="2">Aminodeoxychorismate/anthranilate synthase component II</fullName>
    </submittedName>
</protein>
<dbReference type="PROSITE" id="PS51273">
    <property type="entry name" value="GATASE_TYPE_1"/>
    <property type="match status" value="1"/>
</dbReference>
<dbReference type="CDD" id="cd01743">
    <property type="entry name" value="GATase1_Anthranilate_Synthase"/>
    <property type="match status" value="1"/>
</dbReference>
<dbReference type="KEGG" id="tav:G4V39_04095"/>
<sequence>MDARLVVIDNYDSFTYNLVQLLGAMGCELHVFRNDQVDLRTIESLSPSHLIISPGPCTPAEAGISVAAIRHFAGRLPILGVCLGHQSIGVAFGGRIVRAQRLMHGKTSLIYHDSRTIYTGLPNPFEAMRYHSLLVDEETLPEELIVTARSETGEIMGLRHRSLPVEGVQFHPESIGTSLASWQRLNTPPRDWDFESEEIPEGVRILRNFLRFYR</sequence>
<accession>A0A6G7PV91</accession>
<dbReference type="SUPFAM" id="SSF52317">
    <property type="entry name" value="Class I glutamine amidotransferase-like"/>
    <property type="match status" value="1"/>
</dbReference>
<gene>
    <name evidence="2" type="ORF">G4V39_04095</name>
</gene>
<dbReference type="PRINTS" id="PR00099">
    <property type="entry name" value="CPSGATASE"/>
</dbReference>
<name>A0A6G7PV91_9BACT</name>
<dbReference type="EMBL" id="CP048877">
    <property type="protein sequence ID" value="QIJ71507.1"/>
    <property type="molecule type" value="Genomic_DNA"/>
</dbReference>
<dbReference type="NCBIfam" id="TIGR00566">
    <property type="entry name" value="trpG_papA"/>
    <property type="match status" value="1"/>
</dbReference>
<proteinExistence type="predicted"/>
<dbReference type="InterPro" id="IPR006221">
    <property type="entry name" value="TrpG/PapA_dom"/>
</dbReference>
<dbReference type="InterPro" id="IPR029062">
    <property type="entry name" value="Class_I_gatase-like"/>
</dbReference>
<evidence type="ECO:0000256" key="1">
    <source>
        <dbReference type="ARBA" id="ARBA00022962"/>
    </source>
</evidence>
<dbReference type="FunFam" id="3.40.50.880:FF:000003">
    <property type="entry name" value="Anthranilate synthase component II"/>
    <property type="match status" value="1"/>
</dbReference>
<keyword evidence="1" id="KW-0315">Glutamine amidotransferase</keyword>
<keyword evidence="3" id="KW-1185">Reference proteome</keyword>
<dbReference type="InterPro" id="IPR017926">
    <property type="entry name" value="GATASE"/>
</dbReference>
<reference evidence="2 3" key="1">
    <citation type="submission" date="2020-02" db="EMBL/GenBank/DDBJ databases">
        <title>Genome analysis of Thermosulfuriphilus ammonigenes ST65T, an anaerobic thermophilic chemolithoautotrophic bacterium isolated from a deep-sea hydrothermal vent.</title>
        <authorList>
            <person name="Slobodkina G."/>
            <person name="Allioux M."/>
            <person name="Merkel A."/>
            <person name="Alain K."/>
            <person name="Jebbar M."/>
            <person name="Slobodkin A."/>
        </authorList>
    </citation>
    <scope>NUCLEOTIDE SEQUENCE [LARGE SCALE GENOMIC DNA]</scope>
    <source>
        <strain evidence="2 3">ST65</strain>
    </source>
</reference>
<dbReference type="Proteomes" id="UP000502179">
    <property type="component" value="Chromosome"/>
</dbReference>
<dbReference type="RefSeq" id="WP_166031726.1">
    <property type="nucleotide sequence ID" value="NZ_CP048877.1"/>
</dbReference>
<dbReference type="PANTHER" id="PTHR43418:SF4">
    <property type="entry name" value="MULTIFUNCTIONAL TRYPTOPHAN BIOSYNTHESIS PROTEIN"/>
    <property type="match status" value="1"/>
</dbReference>
<dbReference type="PANTHER" id="PTHR43418">
    <property type="entry name" value="MULTIFUNCTIONAL TRYPTOPHAN BIOSYNTHESIS PROTEIN-RELATED"/>
    <property type="match status" value="1"/>
</dbReference>
<organism evidence="2 3">
    <name type="scientific">Thermosulfuriphilus ammonigenes</name>
    <dbReference type="NCBI Taxonomy" id="1936021"/>
    <lineage>
        <taxon>Bacteria</taxon>
        <taxon>Pseudomonadati</taxon>
        <taxon>Thermodesulfobacteriota</taxon>
        <taxon>Thermodesulfobacteria</taxon>
        <taxon>Thermodesulfobacteriales</taxon>
        <taxon>Thermodesulfobacteriaceae</taxon>
        <taxon>Thermosulfuriphilus</taxon>
    </lineage>
</organism>
<dbReference type="Pfam" id="PF00117">
    <property type="entry name" value="GATase"/>
    <property type="match status" value="1"/>
</dbReference>
<dbReference type="GO" id="GO:0000162">
    <property type="term" value="P:L-tryptophan biosynthetic process"/>
    <property type="evidence" value="ECO:0007669"/>
    <property type="project" value="TreeGrafter"/>
</dbReference>
<dbReference type="Gene3D" id="3.40.50.880">
    <property type="match status" value="1"/>
</dbReference>
<dbReference type="InterPro" id="IPR050472">
    <property type="entry name" value="Anth_synth/Amidotransfase"/>
</dbReference>
<evidence type="ECO:0000313" key="3">
    <source>
        <dbReference type="Proteomes" id="UP000502179"/>
    </source>
</evidence>
<evidence type="ECO:0000313" key="2">
    <source>
        <dbReference type="EMBL" id="QIJ71507.1"/>
    </source>
</evidence>
<dbReference type="AlphaFoldDB" id="A0A6G7PV91"/>
<dbReference type="PRINTS" id="PR00097">
    <property type="entry name" value="ANTSNTHASEII"/>
</dbReference>
<dbReference type="PROSITE" id="PS51257">
    <property type="entry name" value="PROKAR_LIPOPROTEIN"/>
    <property type="match status" value="1"/>
</dbReference>
<dbReference type="GO" id="GO:0005829">
    <property type="term" value="C:cytosol"/>
    <property type="evidence" value="ECO:0007669"/>
    <property type="project" value="TreeGrafter"/>
</dbReference>